<dbReference type="EMBL" id="REGW02000015">
    <property type="protein sequence ID" value="KAE8286066.1"/>
    <property type="molecule type" value="Genomic_DNA"/>
</dbReference>
<evidence type="ECO:0000313" key="4">
    <source>
        <dbReference type="Proteomes" id="UP000424527"/>
    </source>
</evidence>
<keyword evidence="4" id="KW-1185">Reference proteome</keyword>
<evidence type="ECO:0000313" key="2">
    <source>
        <dbReference type="EMBL" id="AQN67822.1"/>
    </source>
</evidence>
<reference evidence="2" key="1">
    <citation type="submission" date="2016-03" db="EMBL/GenBank/DDBJ databases">
        <authorList>
            <person name="Sun W.-S."/>
            <person name="Lee J.-W."/>
        </authorList>
    </citation>
    <scope>NUCLEOTIDE SEQUENCE</scope>
</reference>
<organism evidence="2">
    <name type="scientific">Larimichthys crocea</name>
    <name type="common">Large yellow croaker</name>
    <name type="synonym">Pseudosciaena crocea</name>
    <dbReference type="NCBI Taxonomy" id="215358"/>
    <lineage>
        <taxon>Eukaryota</taxon>
        <taxon>Metazoa</taxon>
        <taxon>Chordata</taxon>
        <taxon>Craniata</taxon>
        <taxon>Vertebrata</taxon>
        <taxon>Euteleostomi</taxon>
        <taxon>Actinopterygii</taxon>
        <taxon>Neopterygii</taxon>
        <taxon>Teleostei</taxon>
        <taxon>Neoteleostei</taxon>
        <taxon>Acanthomorphata</taxon>
        <taxon>Eupercaria</taxon>
        <taxon>Sciaenidae</taxon>
        <taxon>Larimichthys</taxon>
    </lineage>
</organism>
<gene>
    <name evidence="3" type="ORF">D5F01_LYC15746</name>
</gene>
<sequence>MRNFSIQTLALMMMIMLVYTATINHKKGEVTNCKNRTIQGEINDLKKIHDDAKDLLNKRDWNETVPSASGENQYCPKEFFCRAENSLRGLGNESRGFKDAEELIRELAEYNTKTACHQNQTSNRTYIAKTLLKYISECADKKIKKLQHICHPPKNK</sequence>
<dbReference type="EMBL" id="KU885453">
    <property type="protein sequence ID" value="AQN67822.1"/>
    <property type="molecule type" value="mRNA"/>
</dbReference>
<dbReference type="Proteomes" id="UP000424527">
    <property type="component" value="Unassembled WGS sequence"/>
</dbReference>
<accession>A0A2K8FQ20</accession>
<evidence type="ECO:0000313" key="3">
    <source>
        <dbReference type="EMBL" id="KAE8286066.1"/>
    </source>
</evidence>
<evidence type="ECO:0000256" key="1">
    <source>
        <dbReference type="SAM" id="SignalP"/>
    </source>
</evidence>
<feature type="chain" id="PRO_5036043725" evidence="1">
    <location>
        <begin position="21"/>
        <end position="156"/>
    </location>
</feature>
<keyword evidence="1" id="KW-0732">Signal</keyword>
<name>A0A2K8FQ20_LARCR</name>
<feature type="signal peptide" evidence="1">
    <location>
        <begin position="1"/>
        <end position="20"/>
    </location>
</feature>
<proteinExistence type="evidence at transcript level"/>
<reference evidence="3 4" key="2">
    <citation type="submission" date="2019-07" db="EMBL/GenBank/DDBJ databases">
        <title>Chromosome genome assembly for large yellow croaker.</title>
        <authorList>
            <person name="Xiao S."/>
        </authorList>
    </citation>
    <scope>NUCLEOTIDE SEQUENCE [LARGE SCALE GENOMIC DNA]</scope>
    <source>
        <strain evidence="3">JMULYC20181020</strain>
        <tissue evidence="3">Muscle</tissue>
    </source>
</reference>
<dbReference type="AlphaFoldDB" id="A0A2K8FQ20"/>
<protein>
    <submittedName>
        <fullName evidence="2">Interleukin-4</fullName>
    </submittedName>
</protein>